<evidence type="ECO:0000256" key="12">
    <source>
        <dbReference type="ARBA" id="ARBA00038168"/>
    </source>
</evidence>
<dbReference type="Gene3D" id="3.10.120.10">
    <property type="entry name" value="Cytochrome b5-like heme/steroid binding domain"/>
    <property type="match status" value="1"/>
</dbReference>
<organism evidence="15 16">
    <name type="scientific">Piliocolobus tephrosceles</name>
    <name type="common">Ugandan red Colobus</name>
    <dbReference type="NCBI Taxonomy" id="591936"/>
    <lineage>
        <taxon>Eukaryota</taxon>
        <taxon>Metazoa</taxon>
        <taxon>Chordata</taxon>
        <taxon>Craniata</taxon>
        <taxon>Vertebrata</taxon>
        <taxon>Euteleostomi</taxon>
        <taxon>Mammalia</taxon>
        <taxon>Eutheria</taxon>
        <taxon>Euarchontoglires</taxon>
        <taxon>Primates</taxon>
        <taxon>Haplorrhini</taxon>
        <taxon>Catarrhini</taxon>
        <taxon>Cercopithecidae</taxon>
        <taxon>Colobinae</taxon>
        <taxon>Piliocolobus</taxon>
    </lineage>
</organism>
<comment type="similarity">
    <text evidence="12">Belongs to the cytochrome b5 family.</text>
</comment>
<keyword evidence="7" id="KW-0492">Microsome</keyword>
<evidence type="ECO:0000313" key="15">
    <source>
        <dbReference type="Ensembl" id="ENSPTEP00000003138.1"/>
    </source>
</evidence>
<evidence type="ECO:0000256" key="7">
    <source>
        <dbReference type="ARBA" id="ARBA00022848"/>
    </source>
</evidence>
<dbReference type="PROSITE" id="PS50255">
    <property type="entry name" value="CYTOCHROME_B5_2"/>
    <property type="match status" value="1"/>
</dbReference>
<evidence type="ECO:0000259" key="14">
    <source>
        <dbReference type="PROSITE" id="PS50255"/>
    </source>
</evidence>
<evidence type="ECO:0000256" key="4">
    <source>
        <dbReference type="ARBA" id="ARBA00022692"/>
    </source>
</evidence>
<evidence type="ECO:0000256" key="8">
    <source>
        <dbReference type="ARBA" id="ARBA00022982"/>
    </source>
</evidence>
<keyword evidence="8" id="KW-0249">Electron transport</keyword>
<evidence type="ECO:0000256" key="3">
    <source>
        <dbReference type="ARBA" id="ARBA00022617"/>
    </source>
</evidence>
<dbReference type="PANTHER" id="PTHR19359">
    <property type="entry name" value="CYTOCHROME B5"/>
    <property type="match status" value="1"/>
</dbReference>
<dbReference type="InterPro" id="IPR036400">
    <property type="entry name" value="Cyt_B5-like_heme/steroid_sf"/>
</dbReference>
<evidence type="ECO:0000256" key="6">
    <source>
        <dbReference type="ARBA" id="ARBA00022824"/>
    </source>
</evidence>
<evidence type="ECO:0000256" key="11">
    <source>
        <dbReference type="ARBA" id="ARBA00037877"/>
    </source>
</evidence>
<keyword evidence="2" id="KW-0813">Transport</keyword>
<keyword evidence="3" id="KW-0349">Heme</keyword>
<dbReference type="Ensembl" id="ENSPTET00000004913.1">
    <property type="protein sequence ID" value="ENSPTEP00000003138.1"/>
    <property type="gene ID" value="ENSPTEG00000003713.1"/>
</dbReference>
<keyword evidence="10" id="KW-0472">Membrane</keyword>
<reference evidence="15" key="2">
    <citation type="submission" date="2025-09" db="UniProtKB">
        <authorList>
            <consortium name="Ensembl"/>
        </authorList>
    </citation>
    <scope>IDENTIFICATION</scope>
</reference>
<evidence type="ECO:0000256" key="13">
    <source>
        <dbReference type="ARBA" id="ARBA00039806"/>
    </source>
</evidence>
<evidence type="ECO:0000313" key="16">
    <source>
        <dbReference type="Proteomes" id="UP000694416"/>
    </source>
</evidence>
<evidence type="ECO:0000256" key="2">
    <source>
        <dbReference type="ARBA" id="ARBA00022448"/>
    </source>
</evidence>
<dbReference type="Pfam" id="PF00173">
    <property type="entry name" value="Cyt-b5"/>
    <property type="match status" value="1"/>
</dbReference>
<name>A0A8C9GE98_9PRIM</name>
<keyword evidence="4" id="KW-0812">Transmembrane</keyword>
<dbReference type="GO" id="GO:0005789">
    <property type="term" value="C:endoplasmic reticulum membrane"/>
    <property type="evidence" value="ECO:0007669"/>
    <property type="project" value="UniProtKB-SubCell"/>
</dbReference>
<dbReference type="Proteomes" id="UP000694416">
    <property type="component" value="Unplaced"/>
</dbReference>
<dbReference type="PANTHER" id="PTHR19359:SF150">
    <property type="entry name" value="CYTOCHROME B5"/>
    <property type="match status" value="1"/>
</dbReference>
<evidence type="ECO:0000256" key="10">
    <source>
        <dbReference type="ARBA" id="ARBA00023136"/>
    </source>
</evidence>
<accession>A0A8C9GE98</accession>
<dbReference type="GO" id="GO:0020037">
    <property type="term" value="F:heme binding"/>
    <property type="evidence" value="ECO:0007669"/>
    <property type="project" value="TreeGrafter"/>
</dbReference>
<dbReference type="GO" id="GO:0046872">
    <property type="term" value="F:metal ion binding"/>
    <property type="evidence" value="ECO:0007669"/>
    <property type="project" value="UniProtKB-KW"/>
</dbReference>
<reference evidence="15" key="1">
    <citation type="submission" date="2025-08" db="UniProtKB">
        <authorList>
            <consortium name="Ensembl"/>
        </authorList>
    </citation>
    <scope>IDENTIFICATION</scope>
</reference>
<dbReference type="SUPFAM" id="SSF55856">
    <property type="entry name" value="Cytochrome b5-like heme/steroid binding domain"/>
    <property type="match status" value="1"/>
</dbReference>
<dbReference type="InterPro" id="IPR050668">
    <property type="entry name" value="Cytochrome_b5"/>
</dbReference>
<proteinExistence type="inferred from homology"/>
<evidence type="ECO:0000256" key="1">
    <source>
        <dbReference type="ARBA" id="ARBA00004131"/>
    </source>
</evidence>
<keyword evidence="5" id="KW-0479">Metal-binding</keyword>
<dbReference type="InterPro" id="IPR001199">
    <property type="entry name" value="Cyt_B5-like_heme/steroid-bd"/>
</dbReference>
<protein>
    <recommendedName>
        <fullName evidence="13">Cytochrome b5</fullName>
    </recommendedName>
</protein>
<evidence type="ECO:0000256" key="9">
    <source>
        <dbReference type="ARBA" id="ARBA00023004"/>
    </source>
</evidence>
<evidence type="ECO:0000256" key="5">
    <source>
        <dbReference type="ARBA" id="ARBA00022723"/>
    </source>
</evidence>
<keyword evidence="16" id="KW-1185">Reference proteome</keyword>
<keyword evidence="9" id="KW-0408">Iron</keyword>
<comment type="subcellular location">
    <subcellularLocation>
        <location evidence="1">Endoplasmic reticulum membrane</location>
        <topology evidence="1">Single-pass membrane protein</topology>
        <orientation evidence="1">Cytoplasmic side</orientation>
    </subcellularLocation>
    <subcellularLocation>
        <location evidence="11">Microsome membrane</location>
        <topology evidence="11">Single-pass membrane protein</topology>
        <orientation evidence="11">Cytoplasmic side</orientation>
    </subcellularLocation>
</comment>
<keyword evidence="6" id="KW-0256">Endoplasmic reticulum</keyword>
<sequence length="112" mass="12705">MIQHQNLWDATRHPGGKEVLREEVLRQQAGGDATANFEDVGHSTDARELFKAYVIEELHPDDKLKLSKLSETFITTVDSSSKFPIQQIVLGYLSSHMQKIEIGTLSYTIYKN</sequence>
<dbReference type="AlphaFoldDB" id="A0A8C9GE98"/>
<feature type="domain" description="Cytochrome b5 heme-binding" evidence="14">
    <location>
        <begin position="13"/>
        <end position="59"/>
    </location>
</feature>